<sequence>MRFRGQFYRSLDAKGRLVLPAEIRDALAAPPINGAFVLTTYDGCLVGYPAPLWLELEGRFSRLRNSSRKLRDFRRLVLGGAEDQLLDAQGRLRLSRPHMEYAGLDREAVVVGQGETFEIWDQARFKTLLSQDFDDVADELAESGIDFSF</sequence>
<dbReference type="HAMAP" id="MF_01008">
    <property type="entry name" value="MraZ"/>
    <property type="match status" value="1"/>
</dbReference>
<comment type="similarity">
    <text evidence="7">Belongs to the MraZ family.</text>
</comment>
<dbReference type="CDD" id="cd16320">
    <property type="entry name" value="MraZ_N"/>
    <property type="match status" value="1"/>
</dbReference>
<dbReference type="InterPro" id="IPR007159">
    <property type="entry name" value="SpoVT-AbrB_dom"/>
</dbReference>
<comment type="subcellular location">
    <subcellularLocation>
        <location evidence="7">Cytoplasm</location>
        <location evidence="7">Nucleoid</location>
    </subcellularLocation>
</comment>
<dbReference type="AlphaFoldDB" id="A0A9D1R2V6"/>
<dbReference type="GO" id="GO:0009295">
    <property type="term" value="C:nucleoid"/>
    <property type="evidence" value="ECO:0007669"/>
    <property type="project" value="UniProtKB-SubCell"/>
</dbReference>
<organism evidence="9 10">
    <name type="scientific">Candidatus Bilophila faecipullorum</name>
    <dbReference type="NCBI Taxonomy" id="2838482"/>
    <lineage>
        <taxon>Bacteria</taxon>
        <taxon>Pseudomonadati</taxon>
        <taxon>Thermodesulfobacteriota</taxon>
        <taxon>Desulfovibrionia</taxon>
        <taxon>Desulfovibrionales</taxon>
        <taxon>Desulfovibrionaceae</taxon>
        <taxon>Bilophila</taxon>
    </lineage>
</organism>
<evidence type="ECO:0000259" key="8">
    <source>
        <dbReference type="PROSITE" id="PS51740"/>
    </source>
</evidence>
<dbReference type="GO" id="GO:0005737">
    <property type="term" value="C:cytoplasm"/>
    <property type="evidence" value="ECO:0007669"/>
    <property type="project" value="UniProtKB-UniRule"/>
</dbReference>
<keyword evidence="3" id="KW-0677">Repeat</keyword>
<reference evidence="9" key="2">
    <citation type="submission" date="2021-04" db="EMBL/GenBank/DDBJ databases">
        <authorList>
            <person name="Gilroy R."/>
        </authorList>
    </citation>
    <scope>NUCLEOTIDE SEQUENCE</scope>
    <source>
        <strain evidence="9">ChiSxjej5B17-1746</strain>
    </source>
</reference>
<dbReference type="PANTHER" id="PTHR34701">
    <property type="entry name" value="TRANSCRIPTIONAL REGULATOR MRAZ"/>
    <property type="match status" value="1"/>
</dbReference>
<dbReference type="EMBL" id="DXGI01000377">
    <property type="protein sequence ID" value="HIW79478.1"/>
    <property type="molecule type" value="Genomic_DNA"/>
</dbReference>
<dbReference type="NCBIfam" id="TIGR00242">
    <property type="entry name" value="division/cell wall cluster transcriptional repressor MraZ"/>
    <property type="match status" value="1"/>
</dbReference>
<evidence type="ECO:0000256" key="7">
    <source>
        <dbReference type="HAMAP-Rule" id="MF_01008"/>
    </source>
</evidence>
<dbReference type="GO" id="GO:0000976">
    <property type="term" value="F:transcription cis-regulatory region binding"/>
    <property type="evidence" value="ECO:0007669"/>
    <property type="project" value="TreeGrafter"/>
</dbReference>
<dbReference type="InterPro" id="IPR037914">
    <property type="entry name" value="SpoVT-AbrB_sf"/>
</dbReference>
<feature type="domain" description="SpoVT-AbrB" evidence="8">
    <location>
        <begin position="6"/>
        <end position="52"/>
    </location>
</feature>
<dbReference type="Pfam" id="PF02381">
    <property type="entry name" value="MraZ"/>
    <property type="match status" value="2"/>
</dbReference>
<keyword evidence="6 7" id="KW-0804">Transcription</keyword>
<protein>
    <recommendedName>
        <fullName evidence="1 7">Transcriptional regulator MraZ</fullName>
    </recommendedName>
</protein>
<dbReference type="CDD" id="cd16321">
    <property type="entry name" value="MraZ_C"/>
    <property type="match status" value="1"/>
</dbReference>
<evidence type="ECO:0000256" key="6">
    <source>
        <dbReference type="ARBA" id="ARBA00023163"/>
    </source>
</evidence>
<comment type="subunit">
    <text evidence="7">Forms oligomers.</text>
</comment>
<accession>A0A9D1R2V6</accession>
<evidence type="ECO:0000313" key="10">
    <source>
        <dbReference type="Proteomes" id="UP000824264"/>
    </source>
</evidence>
<dbReference type="GO" id="GO:0003700">
    <property type="term" value="F:DNA-binding transcription factor activity"/>
    <property type="evidence" value="ECO:0007669"/>
    <property type="project" value="UniProtKB-UniRule"/>
</dbReference>
<dbReference type="Gene3D" id="3.40.1550.20">
    <property type="entry name" value="Transcriptional regulator MraZ domain"/>
    <property type="match status" value="1"/>
</dbReference>
<keyword evidence="4 7" id="KW-0805">Transcription regulation</keyword>
<evidence type="ECO:0000313" key="9">
    <source>
        <dbReference type="EMBL" id="HIW79478.1"/>
    </source>
</evidence>
<dbReference type="InterPro" id="IPR003444">
    <property type="entry name" value="MraZ"/>
</dbReference>
<comment type="caution">
    <text evidence="9">The sequence shown here is derived from an EMBL/GenBank/DDBJ whole genome shotgun (WGS) entry which is preliminary data.</text>
</comment>
<dbReference type="PANTHER" id="PTHR34701:SF1">
    <property type="entry name" value="TRANSCRIPTIONAL REGULATOR MRAZ"/>
    <property type="match status" value="1"/>
</dbReference>
<evidence type="ECO:0000256" key="4">
    <source>
        <dbReference type="ARBA" id="ARBA00023015"/>
    </source>
</evidence>
<dbReference type="InterPro" id="IPR038619">
    <property type="entry name" value="MraZ_sf"/>
</dbReference>
<feature type="domain" description="SpoVT-AbrB" evidence="8">
    <location>
        <begin position="81"/>
        <end position="124"/>
    </location>
</feature>
<dbReference type="SUPFAM" id="SSF89447">
    <property type="entry name" value="AbrB/MazE/MraZ-like"/>
    <property type="match status" value="1"/>
</dbReference>
<dbReference type="PROSITE" id="PS51740">
    <property type="entry name" value="SPOVT_ABRB"/>
    <property type="match status" value="2"/>
</dbReference>
<dbReference type="InterPro" id="IPR035642">
    <property type="entry name" value="MraZ_N"/>
</dbReference>
<proteinExistence type="inferred from homology"/>
<dbReference type="InterPro" id="IPR035644">
    <property type="entry name" value="MraZ_C"/>
</dbReference>
<keyword evidence="5 7" id="KW-0238">DNA-binding</keyword>
<evidence type="ECO:0000256" key="2">
    <source>
        <dbReference type="ARBA" id="ARBA00022490"/>
    </source>
</evidence>
<dbReference type="GO" id="GO:2000143">
    <property type="term" value="P:negative regulation of DNA-templated transcription initiation"/>
    <property type="evidence" value="ECO:0007669"/>
    <property type="project" value="TreeGrafter"/>
</dbReference>
<name>A0A9D1R2V6_9BACT</name>
<gene>
    <name evidence="7 9" type="primary">mraZ</name>
    <name evidence="9" type="ORF">H9874_10105</name>
</gene>
<dbReference type="InterPro" id="IPR020603">
    <property type="entry name" value="MraZ_dom"/>
</dbReference>
<evidence type="ECO:0000256" key="3">
    <source>
        <dbReference type="ARBA" id="ARBA00022737"/>
    </source>
</evidence>
<reference evidence="9" key="1">
    <citation type="journal article" date="2021" name="PeerJ">
        <title>Extensive microbial diversity within the chicken gut microbiome revealed by metagenomics and culture.</title>
        <authorList>
            <person name="Gilroy R."/>
            <person name="Ravi A."/>
            <person name="Getino M."/>
            <person name="Pursley I."/>
            <person name="Horton D.L."/>
            <person name="Alikhan N.F."/>
            <person name="Baker D."/>
            <person name="Gharbi K."/>
            <person name="Hall N."/>
            <person name="Watson M."/>
            <person name="Adriaenssens E.M."/>
            <person name="Foster-Nyarko E."/>
            <person name="Jarju S."/>
            <person name="Secka A."/>
            <person name="Antonio M."/>
            <person name="Oren A."/>
            <person name="Chaudhuri R.R."/>
            <person name="La Ragione R."/>
            <person name="Hildebrand F."/>
            <person name="Pallen M.J."/>
        </authorList>
    </citation>
    <scope>NUCLEOTIDE SEQUENCE</scope>
    <source>
        <strain evidence="9">ChiSxjej5B17-1746</strain>
    </source>
</reference>
<evidence type="ECO:0000256" key="1">
    <source>
        <dbReference type="ARBA" id="ARBA00013860"/>
    </source>
</evidence>
<dbReference type="Proteomes" id="UP000824264">
    <property type="component" value="Unassembled WGS sequence"/>
</dbReference>
<keyword evidence="2 7" id="KW-0963">Cytoplasm</keyword>
<evidence type="ECO:0000256" key="5">
    <source>
        <dbReference type="ARBA" id="ARBA00023125"/>
    </source>
</evidence>